<dbReference type="Proteomes" id="UP000267017">
    <property type="component" value="Unassembled WGS sequence"/>
</dbReference>
<dbReference type="RefSeq" id="WP_128633343.1">
    <property type="nucleotide sequence ID" value="NZ_RRCN01000001.1"/>
</dbReference>
<evidence type="ECO:0000256" key="3">
    <source>
        <dbReference type="SAM" id="MobiDB-lite"/>
    </source>
</evidence>
<feature type="transmembrane region" description="Helical" evidence="4">
    <location>
        <begin position="316"/>
        <end position="335"/>
    </location>
</feature>
<feature type="compositionally biased region" description="Basic residues" evidence="3">
    <location>
        <begin position="1"/>
        <end position="13"/>
    </location>
</feature>
<feature type="transmembrane region" description="Helical" evidence="4">
    <location>
        <begin position="407"/>
        <end position="428"/>
    </location>
</feature>
<feature type="region of interest" description="Disordered" evidence="3">
    <location>
        <begin position="501"/>
        <end position="523"/>
    </location>
</feature>
<dbReference type="GO" id="GO:0016020">
    <property type="term" value="C:membrane"/>
    <property type="evidence" value="ECO:0007669"/>
    <property type="project" value="InterPro"/>
</dbReference>
<feature type="region of interest" description="Disordered" evidence="3">
    <location>
        <begin position="1"/>
        <end position="29"/>
    </location>
</feature>
<dbReference type="PIRSF" id="PIRSF005690">
    <property type="entry name" value="GerBA"/>
    <property type="match status" value="1"/>
</dbReference>
<feature type="transmembrane region" description="Helical" evidence="4">
    <location>
        <begin position="440"/>
        <end position="461"/>
    </location>
</feature>
<name>A0A3P3U7J2_9BACL</name>
<keyword evidence="6" id="KW-1185">Reference proteome</keyword>
<feature type="transmembrane region" description="Helical" evidence="4">
    <location>
        <begin position="274"/>
        <end position="296"/>
    </location>
</feature>
<dbReference type="GO" id="GO:0009847">
    <property type="term" value="P:spore germination"/>
    <property type="evidence" value="ECO:0007669"/>
    <property type="project" value="InterPro"/>
</dbReference>
<keyword evidence="4" id="KW-1133">Transmembrane helix</keyword>
<evidence type="ECO:0000256" key="4">
    <source>
        <dbReference type="SAM" id="Phobius"/>
    </source>
</evidence>
<gene>
    <name evidence="5" type="ORF">EHV15_23415</name>
</gene>
<sequence length="523" mass="56719">MRKLGRNLRKGSRGRVTAPADREMGQTSSDGLYGSLSGTISYLRSKMGGSSDVVIRRLQNRGPAGEDVAVCYIGGLIDQMLLSKLIDDLDKRFFIVDQDYPSEPLADQIGAGNVKRISGGTDLISAILSGSAAIVIDGAQGAIVASIPGGPRRSVEEPSTQTVIRGPKEGFTEEMSTNMALLRRKIRSPDLRFENRTVGTYTQTKVVVAYIEGLANPAVLQEVFNRLDAIHTDSILEGGYIEEFIQDKAFTPFPTIMNTERPDAAAGSLLEGQVVILVDGSPFVLICPVTFFKFFLSSEDYYQRYDISTFLRGIRLLSFLVAMLLPALYIAVTTFHPEMLPTTMLISLAAQREGTPLPALLEALLMEITFEVIREAGVRMPRVVGSAISIVGALVLGQAAVQAGLVSAAMVIIVSFTAISNFVIPTFGMSSAVRLIRFGLMILAGTFGLYGILAGLIPILMHLVSLSSFGVPYLLPVAPLSFANMKDVFIRAPWPKMKKRPTYINEDNKTRQGSVPNDGLIKK</sequence>
<accession>A0A3P3U7J2</accession>
<dbReference type="PANTHER" id="PTHR22550:SF5">
    <property type="entry name" value="LEUCINE ZIPPER PROTEIN 4"/>
    <property type="match status" value="1"/>
</dbReference>
<keyword evidence="4" id="KW-0812">Transmembrane</keyword>
<reference evidence="5 6" key="1">
    <citation type="submission" date="2018-11" db="EMBL/GenBank/DDBJ databases">
        <title>Genome sequencing of Paenibacillus sp. KCOM 3021 (= ChDC PVNT-B20).</title>
        <authorList>
            <person name="Kook J.-K."/>
            <person name="Park S.-N."/>
            <person name="Lim Y.K."/>
        </authorList>
    </citation>
    <scope>NUCLEOTIDE SEQUENCE [LARGE SCALE GENOMIC DNA]</scope>
    <source>
        <strain evidence="5 6">KCOM 3021</strain>
    </source>
</reference>
<dbReference type="OrthoDB" id="1726708at2"/>
<proteinExistence type="inferred from homology"/>
<dbReference type="Pfam" id="PF03323">
    <property type="entry name" value="GerA"/>
    <property type="match status" value="1"/>
</dbReference>
<dbReference type="EMBL" id="RRCN01000001">
    <property type="protein sequence ID" value="RRJ65538.1"/>
    <property type="molecule type" value="Genomic_DNA"/>
</dbReference>
<protein>
    <submittedName>
        <fullName evidence="5">Spore germination protein</fullName>
    </submittedName>
</protein>
<comment type="caution">
    <text evidence="5">The sequence shown here is derived from an EMBL/GenBank/DDBJ whole genome shotgun (WGS) entry which is preliminary data.</text>
</comment>
<organism evidence="5 6">
    <name type="scientific">Paenibacillus oralis</name>
    <dbReference type="NCBI Taxonomy" id="2490856"/>
    <lineage>
        <taxon>Bacteria</taxon>
        <taxon>Bacillati</taxon>
        <taxon>Bacillota</taxon>
        <taxon>Bacilli</taxon>
        <taxon>Bacillales</taxon>
        <taxon>Paenibacillaceae</taxon>
        <taxon>Paenibacillus</taxon>
    </lineage>
</organism>
<comment type="similarity">
    <text evidence="1">Belongs to the GerABKA family.</text>
</comment>
<evidence type="ECO:0000256" key="2">
    <source>
        <dbReference type="ARBA" id="ARBA00023136"/>
    </source>
</evidence>
<dbReference type="AlphaFoldDB" id="A0A3P3U7J2"/>
<evidence type="ECO:0000313" key="5">
    <source>
        <dbReference type="EMBL" id="RRJ65538.1"/>
    </source>
</evidence>
<dbReference type="PANTHER" id="PTHR22550">
    <property type="entry name" value="SPORE GERMINATION PROTEIN"/>
    <property type="match status" value="1"/>
</dbReference>
<dbReference type="InterPro" id="IPR050768">
    <property type="entry name" value="UPF0353/GerABKA_families"/>
</dbReference>
<evidence type="ECO:0000313" key="6">
    <source>
        <dbReference type="Proteomes" id="UP000267017"/>
    </source>
</evidence>
<evidence type="ECO:0000256" key="1">
    <source>
        <dbReference type="ARBA" id="ARBA00005278"/>
    </source>
</evidence>
<keyword evidence="2 4" id="KW-0472">Membrane</keyword>
<dbReference type="InterPro" id="IPR004995">
    <property type="entry name" value="Spore_Ger"/>
</dbReference>